<name>A0A383EYM5_9ZZZZ</name>
<organism evidence="1">
    <name type="scientific">marine metagenome</name>
    <dbReference type="NCBI Taxonomy" id="408172"/>
    <lineage>
        <taxon>unclassified sequences</taxon>
        <taxon>metagenomes</taxon>
        <taxon>ecological metagenomes</taxon>
    </lineage>
</organism>
<dbReference type="EMBL" id="UINC01230040">
    <property type="protein sequence ID" value="SVE61996.1"/>
    <property type="molecule type" value="Genomic_DNA"/>
</dbReference>
<accession>A0A383EYM5</accession>
<sequence>MTLSADNLLWDFGVIIDQSNSKNTIIKKEKSHLDLYIDSNNKISPLITNSFIAPVKVSQSNSANNNNSHKIHKEPIHVVSEKNIDIVIDLVGKKYLHKDFQSIIQILENSDLSLVMDKERVDLEYCLIDALYQIGNYTKAS</sequence>
<protein>
    <submittedName>
        <fullName evidence="1">Uncharacterized protein</fullName>
    </submittedName>
</protein>
<feature type="non-terminal residue" evidence="1">
    <location>
        <position position="141"/>
    </location>
</feature>
<proteinExistence type="predicted"/>
<gene>
    <name evidence="1" type="ORF">METZ01_LOCUS514850</name>
</gene>
<dbReference type="AlphaFoldDB" id="A0A383EYM5"/>
<reference evidence="1" key="1">
    <citation type="submission" date="2018-05" db="EMBL/GenBank/DDBJ databases">
        <authorList>
            <person name="Lanie J.A."/>
            <person name="Ng W.-L."/>
            <person name="Kazmierczak K.M."/>
            <person name="Andrzejewski T.M."/>
            <person name="Davidsen T.M."/>
            <person name="Wayne K.J."/>
            <person name="Tettelin H."/>
            <person name="Glass J.I."/>
            <person name="Rusch D."/>
            <person name="Podicherti R."/>
            <person name="Tsui H.-C.T."/>
            <person name="Winkler M.E."/>
        </authorList>
    </citation>
    <scope>NUCLEOTIDE SEQUENCE</scope>
</reference>
<evidence type="ECO:0000313" key="1">
    <source>
        <dbReference type="EMBL" id="SVE61996.1"/>
    </source>
</evidence>